<dbReference type="GO" id="GO:0003676">
    <property type="term" value="F:nucleic acid binding"/>
    <property type="evidence" value="ECO:0007669"/>
    <property type="project" value="InterPro"/>
</dbReference>
<dbReference type="OrthoDB" id="162969at2759"/>
<dbReference type="Pfam" id="PF03184">
    <property type="entry name" value="DDE_1"/>
    <property type="match status" value="1"/>
</dbReference>
<evidence type="ECO:0000313" key="3">
    <source>
        <dbReference type="Proteomes" id="UP000054279"/>
    </source>
</evidence>
<dbReference type="InterPro" id="IPR004875">
    <property type="entry name" value="DDE_SF_endonuclease_dom"/>
</dbReference>
<accession>A0A0C9UU62</accession>
<sequence>MGRQNHHVVLLLDNFSGHYISYEPQNIDIQFFEPNLTSFVQPCDASIIQCLKAHYQKAFCLCAIGLDEAGEQNIYKVSILEAMLLVQEAWDAVSQETIKHCWNHTKIQSMKVQDNKALGDSKAWDILHELVASDMTLPQAETKL</sequence>
<dbReference type="EMBL" id="KN837161">
    <property type="protein sequence ID" value="KIJ38374.1"/>
    <property type="molecule type" value="Genomic_DNA"/>
</dbReference>
<dbReference type="Proteomes" id="UP000054279">
    <property type="component" value="Unassembled WGS sequence"/>
</dbReference>
<feature type="domain" description="DDE-1" evidence="1">
    <location>
        <begin position="3"/>
        <end position="102"/>
    </location>
</feature>
<organism evidence="2 3">
    <name type="scientific">Sphaerobolus stellatus (strain SS14)</name>
    <dbReference type="NCBI Taxonomy" id="990650"/>
    <lineage>
        <taxon>Eukaryota</taxon>
        <taxon>Fungi</taxon>
        <taxon>Dikarya</taxon>
        <taxon>Basidiomycota</taxon>
        <taxon>Agaricomycotina</taxon>
        <taxon>Agaricomycetes</taxon>
        <taxon>Phallomycetidae</taxon>
        <taxon>Geastrales</taxon>
        <taxon>Sphaerobolaceae</taxon>
        <taxon>Sphaerobolus</taxon>
    </lineage>
</organism>
<proteinExistence type="predicted"/>
<dbReference type="AlphaFoldDB" id="A0A0C9UU62"/>
<protein>
    <recommendedName>
        <fullName evidence="1">DDE-1 domain-containing protein</fullName>
    </recommendedName>
</protein>
<name>A0A0C9UU62_SPHS4</name>
<evidence type="ECO:0000313" key="2">
    <source>
        <dbReference type="EMBL" id="KIJ38374.1"/>
    </source>
</evidence>
<dbReference type="HOGENOM" id="CLU_088458_4_1_1"/>
<keyword evidence="3" id="KW-1185">Reference proteome</keyword>
<reference evidence="2 3" key="1">
    <citation type="submission" date="2014-06" db="EMBL/GenBank/DDBJ databases">
        <title>Evolutionary Origins and Diversification of the Mycorrhizal Mutualists.</title>
        <authorList>
            <consortium name="DOE Joint Genome Institute"/>
            <consortium name="Mycorrhizal Genomics Consortium"/>
            <person name="Kohler A."/>
            <person name="Kuo A."/>
            <person name="Nagy L.G."/>
            <person name="Floudas D."/>
            <person name="Copeland A."/>
            <person name="Barry K.W."/>
            <person name="Cichocki N."/>
            <person name="Veneault-Fourrey C."/>
            <person name="LaButti K."/>
            <person name="Lindquist E.A."/>
            <person name="Lipzen A."/>
            <person name="Lundell T."/>
            <person name="Morin E."/>
            <person name="Murat C."/>
            <person name="Riley R."/>
            <person name="Ohm R."/>
            <person name="Sun H."/>
            <person name="Tunlid A."/>
            <person name="Henrissat B."/>
            <person name="Grigoriev I.V."/>
            <person name="Hibbett D.S."/>
            <person name="Martin F."/>
        </authorList>
    </citation>
    <scope>NUCLEOTIDE SEQUENCE [LARGE SCALE GENOMIC DNA]</scope>
    <source>
        <strain evidence="2 3">SS14</strain>
    </source>
</reference>
<evidence type="ECO:0000259" key="1">
    <source>
        <dbReference type="Pfam" id="PF03184"/>
    </source>
</evidence>
<gene>
    <name evidence="2" type="ORF">M422DRAFT_50071</name>
</gene>